<reference evidence="10" key="1">
    <citation type="journal article" date="2019" name="bioRxiv">
        <title>Genomics, evolutionary history and diagnostics of the Alternaria alternata species group including apple and Asian pear pathotypes.</title>
        <authorList>
            <person name="Armitage A.D."/>
            <person name="Cockerton H.M."/>
            <person name="Sreenivasaprasad S."/>
            <person name="Woodhall J.W."/>
            <person name="Lane C.R."/>
            <person name="Harrison R.J."/>
            <person name="Clarkson J.P."/>
        </authorList>
    </citation>
    <scope>NUCLEOTIDE SEQUENCE [LARGE SCALE GENOMIC DNA]</scope>
    <source>
        <strain evidence="10">FERA 1177</strain>
    </source>
</reference>
<keyword evidence="6 7" id="KW-0472">Membrane</keyword>
<dbReference type="GO" id="GO:0006826">
    <property type="term" value="P:iron ion transport"/>
    <property type="evidence" value="ECO:0007669"/>
    <property type="project" value="TreeGrafter"/>
</dbReference>
<feature type="transmembrane region" description="Helical" evidence="7">
    <location>
        <begin position="58"/>
        <end position="77"/>
    </location>
</feature>
<evidence type="ECO:0000256" key="5">
    <source>
        <dbReference type="ARBA" id="ARBA00023065"/>
    </source>
</evidence>
<feature type="domain" description="FAD-binding FR-type" evidence="8">
    <location>
        <begin position="276"/>
        <end position="396"/>
    </location>
</feature>
<dbReference type="AlphaFoldDB" id="A0A4Q4MW11"/>
<accession>A0A4Q4MW11</accession>
<dbReference type="PANTHER" id="PTHR32361">
    <property type="entry name" value="FERRIC/CUPRIC REDUCTASE TRANSMEMBRANE COMPONENT"/>
    <property type="match status" value="1"/>
</dbReference>
<dbReference type="InterPro" id="IPR013130">
    <property type="entry name" value="Fe3_Rdtase_TM_dom"/>
</dbReference>
<dbReference type="InterPro" id="IPR051410">
    <property type="entry name" value="Ferric/Cupric_Reductase"/>
</dbReference>
<sequence>MIFDTVQVYAIAVGAFFAILLLERMYRYCKTSLAYVYRCCKKSLAYVYRCCKTSLAYVYHYCKTFLAYVYRLLLRYLVYPQLVSRHRFLGPWSRSDVLIQLVLVTANAFCLLFRAPSWREASQRAARLSLVNLAPAYGSPHLSFFADIFSLSLRKARLVHATAGSMALLLLAFHVAAVFVSHVPFPLRLARNMWGVVSASSLCLVALSSAPVARRVWHEVSVRLHQILAVACILAAWFHLEPEALFSRIGISALVAVFASVLLLQCAYLVYQNVHWNSVSGTWLSRAYLISDGDAVRVRLHLSRHLKIEAGQYIGLCIPAVGFWSSLQSHPFTVVRWENEEQTGLDLLVEPRSGWTRKLLELADADAKLRPAEVDINQLPSHLALFTGPHGRSVPVADYETVLLISSGFGICSQLPYLRLLLHSDNACKTRGRRIHVIWQPERQSKNRSIASELNAALSADTLDGSYKLTISIYVPSSEKCDISLGRRVELYCGSAPDLERILEEERKGVHIKQVQDETGKREGMAVLVSATGSIRDRVKELVRDRVKDGVDLFELEYQPV</sequence>
<feature type="transmembrane region" description="Helical" evidence="7">
    <location>
        <begin position="158"/>
        <end position="181"/>
    </location>
</feature>
<feature type="transmembrane region" description="Helical" evidence="7">
    <location>
        <begin position="6"/>
        <end position="22"/>
    </location>
</feature>
<dbReference type="GO" id="GO:0000293">
    <property type="term" value="F:ferric-chelate reductase activity"/>
    <property type="evidence" value="ECO:0007669"/>
    <property type="project" value="TreeGrafter"/>
</dbReference>
<dbReference type="CDD" id="cd06186">
    <property type="entry name" value="NOX_Duox_like_FAD_NADP"/>
    <property type="match status" value="1"/>
</dbReference>
<dbReference type="PROSITE" id="PS51384">
    <property type="entry name" value="FAD_FR"/>
    <property type="match status" value="1"/>
</dbReference>
<feature type="transmembrane region" description="Helical" evidence="7">
    <location>
        <begin position="193"/>
        <end position="213"/>
    </location>
</feature>
<keyword evidence="3 7" id="KW-0812">Transmembrane</keyword>
<evidence type="ECO:0000313" key="9">
    <source>
        <dbReference type="EMBL" id="RYN61630.1"/>
    </source>
</evidence>
<feature type="transmembrane region" description="Helical" evidence="7">
    <location>
        <begin position="97"/>
        <end position="115"/>
    </location>
</feature>
<dbReference type="VEuPathDB" id="FungiDB:CC77DRAFT_683286"/>
<dbReference type="InterPro" id="IPR013112">
    <property type="entry name" value="FAD-bd_8"/>
</dbReference>
<feature type="transmembrane region" description="Helical" evidence="7">
    <location>
        <begin position="220"/>
        <end position="240"/>
    </location>
</feature>
<dbReference type="Proteomes" id="UP000291422">
    <property type="component" value="Unassembled WGS sequence"/>
</dbReference>
<dbReference type="InterPro" id="IPR039261">
    <property type="entry name" value="FNR_nucleotide-bd"/>
</dbReference>
<evidence type="ECO:0000256" key="4">
    <source>
        <dbReference type="ARBA" id="ARBA00022989"/>
    </source>
</evidence>
<evidence type="ECO:0000256" key="7">
    <source>
        <dbReference type="SAM" id="Phobius"/>
    </source>
</evidence>
<comment type="subcellular location">
    <subcellularLocation>
        <location evidence="1">Membrane</location>
        <topology evidence="1">Multi-pass membrane protein</topology>
    </subcellularLocation>
</comment>
<evidence type="ECO:0000313" key="10">
    <source>
        <dbReference type="Proteomes" id="UP000291422"/>
    </source>
</evidence>
<feature type="transmembrane region" description="Helical" evidence="7">
    <location>
        <begin position="246"/>
        <end position="271"/>
    </location>
</feature>
<evidence type="ECO:0000256" key="2">
    <source>
        <dbReference type="ARBA" id="ARBA00022448"/>
    </source>
</evidence>
<dbReference type="Pfam" id="PF01794">
    <property type="entry name" value="Ferric_reduct"/>
    <property type="match status" value="1"/>
</dbReference>
<keyword evidence="2" id="KW-0813">Transport</keyword>
<gene>
    <name evidence="9" type="ORF">AA0117_g12961</name>
</gene>
<name>A0A4Q4MW11_ALTAL</name>
<dbReference type="GO" id="GO:0005886">
    <property type="term" value="C:plasma membrane"/>
    <property type="evidence" value="ECO:0007669"/>
    <property type="project" value="TreeGrafter"/>
</dbReference>
<evidence type="ECO:0000259" key="8">
    <source>
        <dbReference type="PROSITE" id="PS51384"/>
    </source>
</evidence>
<dbReference type="InterPro" id="IPR017927">
    <property type="entry name" value="FAD-bd_FR_type"/>
</dbReference>
<dbReference type="Gene3D" id="3.40.50.80">
    <property type="entry name" value="Nucleotide-binding domain of ferredoxin-NADP reductase (FNR) module"/>
    <property type="match status" value="1"/>
</dbReference>
<dbReference type="PANTHER" id="PTHR32361:SF26">
    <property type="entry name" value="FAD-BINDING 8 DOMAIN-CONTAINING PROTEIN-RELATED"/>
    <property type="match status" value="1"/>
</dbReference>
<dbReference type="GO" id="GO:0015677">
    <property type="term" value="P:copper ion import"/>
    <property type="evidence" value="ECO:0007669"/>
    <property type="project" value="TreeGrafter"/>
</dbReference>
<proteinExistence type="predicted"/>
<protein>
    <recommendedName>
        <fullName evidence="8">FAD-binding FR-type domain-containing protein</fullName>
    </recommendedName>
</protein>
<evidence type="ECO:0000256" key="3">
    <source>
        <dbReference type="ARBA" id="ARBA00022692"/>
    </source>
</evidence>
<keyword evidence="5" id="KW-0406">Ion transport</keyword>
<comment type="caution">
    <text evidence="9">The sequence shown here is derived from an EMBL/GenBank/DDBJ whole genome shotgun (WGS) entry which is preliminary data.</text>
</comment>
<evidence type="ECO:0000256" key="6">
    <source>
        <dbReference type="ARBA" id="ARBA00023136"/>
    </source>
</evidence>
<dbReference type="EMBL" id="PDXD01000104">
    <property type="protein sequence ID" value="RYN61630.1"/>
    <property type="molecule type" value="Genomic_DNA"/>
</dbReference>
<organism evidence="9 10">
    <name type="scientific">Alternaria alternata</name>
    <name type="common">Alternaria rot fungus</name>
    <name type="synonym">Torula alternata</name>
    <dbReference type="NCBI Taxonomy" id="5599"/>
    <lineage>
        <taxon>Eukaryota</taxon>
        <taxon>Fungi</taxon>
        <taxon>Dikarya</taxon>
        <taxon>Ascomycota</taxon>
        <taxon>Pezizomycotina</taxon>
        <taxon>Dothideomycetes</taxon>
        <taxon>Pleosporomycetidae</taxon>
        <taxon>Pleosporales</taxon>
        <taxon>Pleosporineae</taxon>
        <taxon>Pleosporaceae</taxon>
        <taxon>Alternaria</taxon>
        <taxon>Alternaria sect. Alternaria</taxon>
        <taxon>Alternaria alternata complex</taxon>
    </lineage>
</organism>
<dbReference type="GO" id="GO:0006879">
    <property type="term" value="P:intracellular iron ion homeostasis"/>
    <property type="evidence" value="ECO:0007669"/>
    <property type="project" value="TreeGrafter"/>
</dbReference>
<keyword evidence="4 7" id="KW-1133">Transmembrane helix</keyword>
<evidence type="ECO:0000256" key="1">
    <source>
        <dbReference type="ARBA" id="ARBA00004141"/>
    </source>
</evidence>
<dbReference type="Pfam" id="PF08022">
    <property type="entry name" value="FAD_binding_8"/>
    <property type="match status" value="1"/>
</dbReference>